<dbReference type="Gene3D" id="1.10.3210.10">
    <property type="entry name" value="Hypothetical protein af1432"/>
    <property type="match status" value="1"/>
</dbReference>
<evidence type="ECO:0000313" key="2">
    <source>
        <dbReference type="EMBL" id="NOT33307.1"/>
    </source>
</evidence>
<evidence type="ECO:0000313" key="3">
    <source>
        <dbReference type="Proteomes" id="UP000580839"/>
    </source>
</evidence>
<accession>A0A849SKE2</accession>
<evidence type="ECO:0000259" key="1">
    <source>
        <dbReference type="PROSITE" id="PS51833"/>
    </source>
</evidence>
<feature type="domain" description="HDOD" evidence="1">
    <location>
        <begin position="31"/>
        <end position="219"/>
    </location>
</feature>
<sequence length="286" mass="31045">MSSATPLPVPMDEDSLASALRARLESGPIELPLLPETATAVLAACRRDESGTREVAQIMQRDPALTANVLRIANSALYSRGAAIVSLPHAVGRLGISTVGEIAAAAVMRTTLFTNAPEEVSIEELWRHSACCANWAREIARYRRHSVEGAFLAGLLHDVGKPVLHHLIAQDNAHARHAIPIEVTRRVVEDMHGEIGGLLAERWNLAEWIAIAIAHHHHPENAPSHPSEVHTVALANHFAHVVSDSSFTNISHIAHPSVDVLDLYVEDLEALAERRDDVHSAVEAMP</sequence>
<comment type="caution">
    <text evidence="2">The sequence shown here is derived from an EMBL/GenBank/DDBJ whole genome shotgun (WGS) entry which is preliminary data.</text>
</comment>
<name>A0A849SKE2_UNCEI</name>
<dbReference type="PANTHER" id="PTHR33525:SF3">
    <property type="entry name" value="RIBONUCLEASE Y"/>
    <property type="match status" value="1"/>
</dbReference>
<dbReference type="EMBL" id="JABFRW010000041">
    <property type="protein sequence ID" value="NOT33307.1"/>
    <property type="molecule type" value="Genomic_DNA"/>
</dbReference>
<dbReference type="InterPro" id="IPR052340">
    <property type="entry name" value="RNase_Y/CdgJ"/>
</dbReference>
<dbReference type="SMART" id="SM00471">
    <property type="entry name" value="HDc"/>
    <property type="match status" value="1"/>
</dbReference>
<dbReference type="CDD" id="cd00077">
    <property type="entry name" value="HDc"/>
    <property type="match status" value="1"/>
</dbReference>
<dbReference type="PROSITE" id="PS51833">
    <property type="entry name" value="HDOD"/>
    <property type="match status" value="1"/>
</dbReference>
<organism evidence="2 3">
    <name type="scientific">Eiseniibacteriota bacterium</name>
    <dbReference type="NCBI Taxonomy" id="2212470"/>
    <lineage>
        <taxon>Bacteria</taxon>
        <taxon>Candidatus Eiseniibacteriota</taxon>
    </lineage>
</organism>
<gene>
    <name evidence="2" type="ORF">HOP12_03960</name>
</gene>
<protein>
    <submittedName>
        <fullName evidence="2">HDOD domain-containing protein</fullName>
    </submittedName>
</protein>
<reference evidence="2 3" key="1">
    <citation type="submission" date="2020-04" db="EMBL/GenBank/DDBJ databases">
        <title>Metagenomic profiling of ammonia- and methane-oxidizing microorganisms in a Dutch drinking water treatment plant.</title>
        <authorList>
            <person name="Poghosyan L."/>
            <person name="Leucker S."/>
        </authorList>
    </citation>
    <scope>NUCLEOTIDE SEQUENCE [LARGE SCALE GENOMIC DNA]</scope>
    <source>
        <strain evidence="2">S-RSF-IL-03</strain>
    </source>
</reference>
<dbReference type="AlphaFoldDB" id="A0A849SKE2"/>
<dbReference type="Proteomes" id="UP000580839">
    <property type="component" value="Unassembled WGS sequence"/>
</dbReference>
<proteinExistence type="predicted"/>
<dbReference type="InterPro" id="IPR003607">
    <property type="entry name" value="HD/PDEase_dom"/>
</dbReference>
<dbReference type="PANTHER" id="PTHR33525">
    <property type="match status" value="1"/>
</dbReference>
<dbReference type="Pfam" id="PF08668">
    <property type="entry name" value="HDOD"/>
    <property type="match status" value="1"/>
</dbReference>
<dbReference type="InterPro" id="IPR013976">
    <property type="entry name" value="HDOD"/>
</dbReference>
<dbReference type="SUPFAM" id="SSF109604">
    <property type="entry name" value="HD-domain/PDEase-like"/>
    <property type="match status" value="1"/>
</dbReference>